<organism evidence="1 2">
    <name type="scientific">Capnocytophaga felis</name>
    <dbReference type="NCBI Taxonomy" id="2267611"/>
    <lineage>
        <taxon>Bacteria</taxon>
        <taxon>Pseudomonadati</taxon>
        <taxon>Bacteroidota</taxon>
        <taxon>Flavobacteriia</taxon>
        <taxon>Flavobacteriales</taxon>
        <taxon>Flavobacteriaceae</taxon>
        <taxon>Capnocytophaga</taxon>
    </lineage>
</organism>
<protein>
    <submittedName>
        <fullName evidence="1">Uncharacterized protein</fullName>
    </submittedName>
</protein>
<sequence>MTQKKAKEIKFSAKKRNSPFCLIDAFINSPESITKKAKKLNIVTPKNNSGQIIYSHFGLLPRYAFSMYISYLTLSDY</sequence>
<gene>
    <name evidence="1" type="ORF">RCZ01_21790</name>
</gene>
<dbReference type="AlphaFoldDB" id="A0A5M4BC88"/>
<reference evidence="2" key="1">
    <citation type="journal article" date="2020" name="Int. J. Syst. Evol. Microbiol.">
        <title>Capnocytophaga felis sp. nov. isolated from the feline oral cavity.</title>
        <authorList>
            <person name="Suzuki M."/>
            <person name="Umeda K."/>
            <person name="Kimura M."/>
            <person name="Imaoka K."/>
            <person name="Morikawa S."/>
            <person name="Maeda K."/>
        </authorList>
    </citation>
    <scope>NUCLEOTIDE SEQUENCE [LARGE SCALE GENOMIC DNA]</scope>
    <source>
        <strain evidence="2">KC07070</strain>
    </source>
</reference>
<proteinExistence type="predicted"/>
<dbReference type="EMBL" id="BLBC01000014">
    <property type="protein sequence ID" value="GET46877.1"/>
    <property type="molecule type" value="Genomic_DNA"/>
</dbReference>
<accession>A0A5M4BC88</accession>
<keyword evidence="2" id="KW-1185">Reference proteome</keyword>
<evidence type="ECO:0000313" key="1">
    <source>
        <dbReference type="EMBL" id="GET46877.1"/>
    </source>
</evidence>
<comment type="caution">
    <text evidence="1">The sequence shown here is derived from an EMBL/GenBank/DDBJ whole genome shotgun (WGS) entry which is preliminary data.</text>
</comment>
<dbReference type="Proteomes" id="UP000398217">
    <property type="component" value="Unassembled WGS sequence"/>
</dbReference>
<evidence type="ECO:0000313" key="2">
    <source>
        <dbReference type="Proteomes" id="UP000398217"/>
    </source>
</evidence>
<name>A0A5M4BC88_9FLAO</name>